<comment type="caution">
    <text evidence="1">The sequence shown here is derived from an EMBL/GenBank/DDBJ whole genome shotgun (WGS) entry which is preliminary data.</text>
</comment>
<dbReference type="AlphaFoldDB" id="A0A918UD72"/>
<dbReference type="EMBL" id="BMZA01000001">
    <property type="protein sequence ID" value="GGY91120.1"/>
    <property type="molecule type" value="Genomic_DNA"/>
</dbReference>
<accession>A0A918UD72</accession>
<reference evidence="1" key="1">
    <citation type="journal article" date="2014" name="Int. J. Syst. Evol. Microbiol.">
        <title>Complete genome sequence of Corynebacterium casei LMG S-19264T (=DSM 44701T), isolated from a smear-ripened cheese.</title>
        <authorList>
            <consortium name="US DOE Joint Genome Institute (JGI-PGF)"/>
            <person name="Walter F."/>
            <person name="Albersmeier A."/>
            <person name="Kalinowski J."/>
            <person name="Ruckert C."/>
        </authorList>
    </citation>
    <scope>NUCLEOTIDE SEQUENCE</scope>
    <source>
        <strain evidence="1">KCTC 32255</strain>
    </source>
</reference>
<evidence type="ECO:0000313" key="1">
    <source>
        <dbReference type="EMBL" id="GGY91120.1"/>
    </source>
</evidence>
<protein>
    <recommendedName>
        <fullName evidence="3">VOC domain-containing protein</fullName>
    </recommendedName>
</protein>
<reference evidence="1" key="2">
    <citation type="submission" date="2020-09" db="EMBL/GenBank/DDBJ databases">
        <authorList>
            <person name="Sun Q."/>
            <person name="Kim S."/>
        </authorList>
    </citation>
    <scope>NUCLEOTIDE SEQUENCE</scope>
    <source>
        <strain evidence="1">KCTC 32255</strain>
    </source>
</reference>
<gene>
    <name evidence="1" type="ORF">GCM10011614_02250</name>
</gene>
<organism evidence="1 2">
    <name type="scientific">Novosphingobium colocasiae</name>
    <dbReference type="NCBI Taxonomy" id="1256513"/>
    <lineage>
        <taxon>Bacteria</taxon>
        <taxon>Pseudomonadati</taxon>
        <taxon>Pseudomonadota</taxon>
        <taxon>Alphaproteobacteria</taxon>
        <taxon>Sphingomonadales</taxon>
        <taxon>Sphingomonadaceae</taxon>
        <taxon>Novosphingobium</taxon>
    </lineage>
</organism>
<dbReference type="Pfam" id="PF13669">
    <property type="entry name" value="Glyoxalase_4"/>
    <property type="match status" value="1"/>
</dbReference>
<evidence type="ECO:0000313" key="2">
    <source>
        <dbReference type="Proteomes" id="UP000648075"/>
    </source>
</evidence>
<dbReference type="Proteomes" id="UP000648075">
    <property type="component" value="Unassembled WGS sequence"/>
</dbReference>
<dbReference type="SUPFAM" id="SSF54593">
    <property type="entry name" value="Glyoxalase/Bleomycin resistance protein/Dihydroxybiphenyl dioxygenase"/>
    <property type="match status" value="1"/>
</dbReference>
<evidence type="ECO:0008006" key="3">
    <source>
        <dbReference type="Google" id="ProtNLM"/>
    </source>
</evidence>
<dbReference type="RefSeq" id="WP_189619250.1">
    <property type="nucleotide sequence ID" value="NZ_BMZA01000001.1"/>
</dbReference>
<dbReference type="Gene3D" id="3.10.180.10">
    <property type="entry name" value="2,3-Dihydroxybiphenyl 1,2-Dioxygenase, domain 1"/>
    <property type="match status" value="1"/>
</dbReference>
<name>A0A918UD72_9SPHN</name>
<proteinExistence type="predicted"/>
<dbReference type="InterPro" id="IPR029068">
    <property type="entry name" value="Glyas_Bleomycin-R_OHBP_Dase"/>
</dbReference>
<keyword evidence="2" id="KW-1185">Reference proteome</keyword>
<sequence length="177" mass="19653">MITTGTCQIAYFVPDVHAAALRHHQMFGSGPYYVLDEVSLPFCEYRGEPARWSISSAFGQWGDIQVEFMQQNDALPSFLYDVFPAGSGRYGLHHLAITVPDLRAAADEMVRDGHDIALNARMDNGIEAMLIDTIAENGHMIELYQDCAPLRDFYDFVRAQSIGFDGTDPVRSFPAAG</sequence>